<evidence type="ECO:0000256" key="1">
    <source>
        <dbReference type="PIRSR" id="PIRSR012565-1"/>
    </source>
</evidence>
<protein>
    <submittedName>
        <fullName evidence="3">YutD family protein</fullName>
    </submittedName>
</protein>
<dbReference type="AlphaFoldDB" id="A0A6G7WK46"/>
<feature type="disulfide bond" evidence="1">
    <location>
        <begin position="70"/>
        <end position="74"/>
    </location>
</feature>
<evidence type="ECO:0000313" key="4">
    <source>
        <dbReference type="Proteomes" id="UP000501830"/>
    </source>
</evidence>
<dbReference type="Proteomes" id="UP000501830">
    <property type="component" value="Chromosome"/>
</dbReference>
<dbReference type="InterPro" id="IPR009370">
    <property type="entry name" value="YutD-like"/>
</dbReference>
<dbReference type="Gene3D" id="3.50.4.20">
    <property type="match status" value="1"/>
</dbReference>
<gene>
    <name evidence="3" type="ORF">G7058_01350</name>
</gene>
<dbReference type="PIRSF" id="PIRSF012565">
    <property type="entry name" value="DUF1027"/>
    <property type="match status" value="1"/>
</dbReference>
<accession>A0A6G7WK46</accession>
<reference evidence="3 4" key="1">
    <citation type="journal article" date="2017" name="Int. J. Syst. Evol. Microbiol.">
        <title>Jeotgalibaca porci sp. nov. and Jeotgalibaca arthritidis sp. nov., isolated from pigs, and emended description of the genus Jeotgalibaca.</title>
        <authorList>
            <person name="Zamora L."/>
            <person name="Perez-Sancho M."/>
            <person name="Dominguez L."/>
            <person name="Fernandez-Garayzabal J.F."/>
            <person name="Vela A.I."/>
        </authorList>
    </citation>
    <scope>NUCLEOTIDE SEQUENCE [LARGE SCALE GENOMIC DNA]</scope>
    <source>
        <strain evidence="3 4">CCUG 69148</strain>
    </source>
</reference>
<proteinExistence type="predicted"/>
<evidence type="ECO:0000313" key="3">
    <source>
        <dbReference type="EMBL" id="QIK52643.1"/>
    </source>
</evidence>
<name>A0A6G7WK46_9LACT</name>
<feature type="region of interest" description="Disordered" evidence="2">
    <location>
        <begin position="86"/>
        <end position="161"/>
    </location>
</feature>
<organism evidence="3 4">
    <name type="scientific">Jeotgalibaca porci</name>
    <dbReference type="NCBI Taxonomy" id="1868793"/>
    <lineage>
        <taxon>Bacteria</taxon>
        <taxon>Bacillati</taxon>
        <taxon>Bacillota</taxon>
        <taxon>Bacilli</taxon>
        <taxon>Lactobacillales</taxon>
        <taxon>Carnobacteriaceae</taxon>
        <taxon>Jeotgalibaca</taxon>
    </lineage>
</organism>
<feature type="compositionally biased region" description="Basic and acidic residues" evidence="2">
    <location>
        <begin position="116"/>
        <end position="161"/>
    </location>
</feature>
<dbReference type="KEGG" id="jpo:G7058_01350"/>
<evidence type="ECO:0000256" key="2">
    <source>
        <dbReference type="SAM" id="MobiDB-lite"/>
    </source>
</evidence>
<sequence length="161" mass="19079">MFNIVVNYRDAIDEEAIADRYNTILNKYDYIVGDWGYDQLRLKGFFQDKNNRAPLDKKISFLEDYLYEYCNFGCAYFVLEKEFSETKKARNKRKKKRKPTAHINEVIEPVAAPAETKGDKKKNFVIKQTDKNKRRDIQKKPNTEVSPDKPKTSFQIHKIEE</sequence>
<feature type="compositionally biased region" description="Basic residues" evidence="2">
    <location>
        <begin position="89"/>
        <end position="100"/>
    </location>
</feature>
<dbReference type="InterPro" id="IPR038141">
    <property type="entry name" value="YutD-like_sf"/>
</dbReference>
<dbReference type="EMBL" id="CP049889">
    <property type="protein sequence ID" value="QIK52643.1"/>
    <property type="molecule type" value="Genomic_DNA"/>
</dbReference>
<dbReference type="Pfam" id="PF06265">
    <property type="entry name" value="YutD-like"/>
    <property type="match status" value="1"/>
</dbReference>
<keyword evidence="4" id="KW-1185">Reference proteome</keyword>
<keyword evidence="1" id="KW-1015">Disulfide bond</keyword>